<proteinExistence type="predicted"/>
<evidence type="ECO:0000313" key="2">
    <source>
        <dbReference type="EMBL" id="ERH20452.1"/>
    </source>
</evidence>
<name>U1RPU8_9ACTO</name>
<gene>
    <name evidence="2" type="ORF">HMPREF1979_03288</name>
</gene>
<evidence type="ECO:0000256" key="1">
    <source>
        <dbReference type="SAM" id="MobiDB-lite"/>
    </source>
</evidence>
<evidence type="ECO:0000313" key="3">
    <source>
        <dbReference type="Proteomes" id="UP000016536"/>
    </source>
</evidence>
<dbReference type="AntiFam" id="ANF00057">
    <property type="entry name" value="Translation of E. coli type CRISPR repeat"/>
</dbReference>
<comment type="caution">
    <text evidence="2">The sequence shown here is derived from an EMBL/GenBank/DDBJ whole genome shotgun (WGS) entry which is preliminary data.</text>
</comment>
<feature type="region of interest" description="Disordered" evidence="1">
    <location>
        <begin position="76"/>
        <end position="95"/>
    </location>
</feature>
<feature type="non-terminal residue" evidence="2">
    <location>
        <position position="1"/>
    </location>
</feature>
<dbReference type="AntiFam" id="ANF00006">
    <property type="entry name" value="Translation of CRISPR region"/>
</dbReference>
<dbReference type="Proteomes" id="UP000016536">
    <property type="component" value="Unassembled WGS sequence"/>
</dbReference>
<sequence>HPRSRGVYEDGSVVQGEFAGSSPLARGLQTGVSRELPIGGIIPARAGFTLADPWNPNDEPCYQTAFTFSADLEPAPPSSGSAVVLRRSTMTPSEA</sequence>
<dbReference type="HOGENOM" id="CLU_2364370_0_0_11"/>
<dbReference type="AlphaFoldDB" id="U1RPU8"/>
<accession>U1RPU8</accession>
<protein>
    <submittedName>
        <fullName evidence="2">Uncharacterized protein</fullName>
    </submittedName>
</protein>
<organism evidence="2 3">
    <name type="scientific">Actinomyces johnsonii F0542</name>
    <dbReference type="NCBI Taxonomy" id="1321818"/>
    <lineage>
        <taxon>Bacteria</taxon>
        <taxon>Bacillati</taxon>
        <taxon>Actinomycetota</taxon>
        <taxon>Actinomycetes</taxon>
        <taxon>Actinomycetales</taxon>
        <taxon>Actinomycetaceae</taxon>
        <taxon>Actinomyces</taxon>
    </lineage>
</organism>
<dbReference type="EMBL" id="AWSE01000311">
    <property type="protein sequence ID" value="ERH20452.1"/>
    <property type="molecule type" value="Genomic_DNA"/>
</dbReference>
<keyword evidence="3" id="KW-1185">Reference proteome</keyword>
<reference evidence="2 3" key="1">
    <citation type="submission" date="2013-08" db="EMBL/GenBank/DDBJ databases">
        <authorList>
            <person name="Weinstock G."/>
            <person name="Sodergren E."/>
            <person name="Wylie T."/>
            <person name="Fulton L."/>
            <person name="Fulton R."/>
            <person name="Fronick C."/>
            <person name="O'Laughlin M."/>
            <person name="Godfrey J."/>
            <person name="Miner T."/>
            <person name="Herter B."/>
            <person name="Appelbaum E."/>
            <person name="Cordes M."/>
            <person name="Lek S."/>
            <person name="Wollam A."/>
            <person name="Pepin K.H."/>
            <person name="Palsikar V.B."/>
            <person name="Mitreva M."/>
            <person name="Wilson R.K."/>
        </authorList>
    </citation>
    <scope>NUCLEOTIDE SEQUENCE [LARGE SCALE GENOMIC DNA]</scope>
    <source>
        <strain evidence="2 3">F0542</strain>
    </source>
</reference>